<evidence type="ECO:0000256" key="3">
    <source>
        <dbReference type="ARBA" id="ARBA00022840"/>
    </source>
</evidence>
<gene>
    <name evidence="6" type="ORF">HQN79_00205</name>
</gene>
<dbReference type="Pfam" id="PF00005">
    <property type="entry name" value="ABC_tran"/>
    <property type="match status" value="1"/>
</dbReference>
<dbReference type="InterPro" id="IPR003593">
    <property type="entry name" value="AAA+_ATPase"/>
</dbReference>
<dbReference type="GO" id="GO:0016887">
    <property type="term" value="F:ATP hydrolysis activity"/>
    <property type="evidence" value="ECO:0007669"/>
    <property type="project" value="InterPro"/>
</dbReference>
<dbReference type="CDD" id="cd03255">
    <property type="entry name" value="ABC_MJ0796_LolCDE_FtsE"/>
    <property type="match status" value="1"/>
</dbReference>
<evidence type="ECO:0000256" key="2">
    <source>
        <dbReference type="ARBA" id="ARBA00022741"/>
    </source>
</evidence>
<protein>
    <submittedName>
        <fullName evidence="6">ABC transporter ATP-binding protein</fullName>
    </submittedName>
</protein>
<dbReference type="AlphaFoldDB" id="A0A7D4SI33"/>
<keyword evidence="7" id="KW-1185">Reference proteome</keyword>
<reference evidence="6 7" key="1">
    <citation type="submission" date="2020-05" db="EMBL/GenBank/DDBJ databases">
        <title>Thiomicrorhabdus sediminis sp.nov. and Thiomicrorhabdus xiamenensis sp.nov., novel sulfur-oxidizing bacteria isolated from coastal sediment.</title>
        <authorList>
            <person name="Liu X."/>
        </authorList>
    </citation>
    <scope>NUCLEOTIDE SEQUENCE [LARGE SCALE GENOMIC DNA]</scope>
    <source>
        <strain evidence="6 7">G2</strain>
    </source>
</reference>
<dbReference type="InterPro" id="IPR027417">
    <property type="entry name" value="P-loop_NTPase"/>
</dbReference>
<dbReference type="PROSITE" id="PS50893">
    <property type="entry name" value="ABC_TRANSPORTER_2"/>
    <property type="match status" value="1"/>
</dbReference>
<dbReference type="SUPFAM" id="SSF52540">
    <property type="entry name" value="P-loop containing nucleoside triphosphate hydrolases"/>
    <property type="match status" value="1"/>
</dbReference>
<dbReference type="InterPro" id="IPR017871">
    <property type="entry name" value="ABC_transporter-like_CS"/>
</dbReference>
<feature type="domain" description="ABC transporter" evidence="5">
    <location>
        <begin position="7"/>
        <end position="232"/>
    </location>
</feature>
<evidence type="ECO:0000256" key="1">
    <source>
        <dbReference type="ARBA" id="ARBA00022448"/>
    </source>
</evidence>
<dbReference type="InterPro" id="IPR017911">
    <property type="entry name" value="MacB-like_ATP-bd"/>
</dbReference>
<dbReference type="SMART" id="SM00382">
    <property type="entry name" value="AAA"/>
    <property type="match status" value="1"/>
</dbReference>
<evidence type="ECO:0000259" key="5">
    <source>
        <dbReference type="PROSITE" id="PS50893"/>
    </source>
</evidence>
<dbReference type="InterPro" id="IPR015854">
    <property type="entry name" value="ABC_transpr_LolD-like"/>
</dbReference>
<dbReference type="GO" id="GO:0005524">
    <property type="term" value="F:ATP binding"/>
    <property type="evidence" value="ECO:0007669"/>
    <property type="project" value="UniProtKB-KW"/>
</dbReference>
<sequence>MHYAPVIECQQVCKTFADGDSVIKAVDQLDLQVFSGEFICLYGASGSGKTTLLNMIGGLDRPCSGEVFLDKHPLSHYSDDTLTDVRLHKIGFIFQSYNLIPVFTALENVAFIMQMQGVDSKIALSKSQAILQKVGLGEMLNRRPSELSGGQQQRVAIARAIVAEPKIVLADEPTANLDSKNSEQLLELMHELNRDLGMTFIISSHDPQVIEAAERRIELADGKIIHDDSIQN</sequence>
<dbReference type="FunFam" id="3.40.50.300:FF:000032">
    <property type="entry name" value="Export ABC transporter ATP-binding protein"/>
    <property type="match status" value="1"/>
</dbReference>
<keyword evidence="1" id="KW-0813">Transport</keyword>
<dbReference type="RefSeq" id="WP_173283690.1">
    <property type="nucleotide sequence ID" value="NZ_CP054020.1"/>
</dbReference>
<dbReference type="GO" id="GO:0005886">
    <property type="term" value="C:plasma membrane"/>
    <property type="evidence" value="ECO:0007669"/>
    <property type="project" value="TreeGrafter"/>
</dbReference>
<evidence type="ECO:0000313" key="6">
    <source>
        <dbReference type="EMBL" id="QKI88099.1"/>
    </source>
</evidence>
<dbReference type="EMBL" id="CP054020">
    <property type="protein sequence ID" value="QKI88099.1"/>
    <property type="molecule type" value="Genomic_DNA"/>
</dbReference>
<dbReference type="GO" id="GO:1902495">
    <property type="term" value="C:transmembrane transporter complex"/>
    <property type="evidence" value="ECO:0007669"/>
    <property type="project" value="UniProtKB-ARBA"/>
</dbReference>
<dbReference type="KEGG" id="txa:HQN79_00205"/>
<dbReference type="Proteomes" id="UP000504724">
    <property type="component" value="Chromosome"/>
</dbReference>
<dbReference type="PROSITE" id="PS00211">
    <property type="entry name" value="ABC_TRANSPORTER_1"/>
    <property type="match status" value="1"/>
</dbReference>
<dbReference type="InterPro" id="IPR003439">
    <property type="entry name" value="ABC_transporter-like_ATP-bd"/>
</dbReference>
<comment type="similarity">
    <text evidence="4">Belongs to the ABC transporter superfamily. Macrolide exporter (TC 3.A.1.122) family.</text>
</comment>
<keyword evidence="3 6" id="KW-0067">ATP-binding</keyword>
<organism evidence="6 7">
    <name type="scientific">Thiomicrorhabdus xiamenensis</name>
    <dbReference type="NCBI Taxonomy" id="2739063"/>
    <lineage>
        <taxon>Bacteria</taxon>
        <taxon>Pseudomonadati</taxon>
        <taxon>Pseudomonadota</taxon>
        <taxon>Gammaproteobacteria</taxon>
        <taxon>Thiotrichales</taxon>
        <taxon>Piscirickettsiaceae</taxon>
        <taxon>Thiomicrorhabdus</taxon>
    </lineage>
</organism>
<dbReference type="PANTHER" id="PTHR24220">
    <property type="entry name" value="IMPORT ATP-BINDING PROTEIN"/>
    <property type="match status" value="1"/>
</dbReference>
<evidence type="ECO:0000256" key="4">
    <source>
        <dbReference type="ARBA" id="ARBA00038388"/>
    </source>
</evidence>
<proteinExistence type="inferred from homology"/>
<dbReference type="GO" id="GO:0022857">
    <property type="term" value="F:transmembrane transporter activity"/>
    <property type="evidence" value="ECO:0007669"/>
    <property type="project" value="TreeGrafter"/>
</dbReference>
<evidence type="ECO:0000313" key="7">
    <source>
        <dbReference type="Proteomes" id="UP000504724"/>
    </source>
</evidence>
<dbReference type="Gene3D" id="3.40.50.300">
    <property type="entry name" value="P-loop containing nucleotide triphosphate hydrolases"/>
    <property type="match status" value="1"/>
</dbReference>
<accession>A0A7D4SI33</accession>
<keyword evidence="2" id="KW-0547">Nucleotide-binding</keyword>
<name>A0A7D4SI33_9GAMM</name>